<evidence type="ECO:0000256" key="2">
    <source>
        <dbReference type="ARBA" id="ARBA00004123"/>
    </source>
</evidence>
<dbReference type="SUPFAM" id="SSF57667">
    <property type="entry name" value="beta-beta-alpha zinc fingers"/>
    <property type="match status" value="3"/>
</dbReference>
<evidence type="ECO:0000256" key="7">
    <source>
        <dbReference type="ARBA" id="ARBA00022833"/>
    </source>
</evidence>
<dbReference type="HOGENOM" id="CLU_002678_49_8_1"/>
<dbReference type="InterPro" id="IPR044822">
    <property type="entry name" value="Myb_DNA-bind_4"/>
</dbReference>
<dbReference type="GeneID" id="100593918"/>
<dbReference type="EMBL" id="ADFV01048430">
    <property type="status" value="NOT_ANNOTATED_CDS"/>
    <property type="molecule type" value="Genomic_DNA"/>
</dbReference>
<dbReference type="FunFam" id="3.30.160.60:FF:001962">
    <property type="entry name" value="Zinc finger and SCAN domain-containing protein 32"/>
    <property type="match status" value="1"/>
</dbReference>
<reference evidence="17 18" key="1">
    <citation type="submission" date="2012-10" db="EMBL/GenBank/DDBJ databases">
        <authorList>
            <consortium name="Gibbon Genome Sequencing Consortium"/>
        </authorList>
    </citation>
    <scope>NUCLEOTIDE SEQUENCE [LARGE SCALE GENOMIC DNA]</scope>
</reference>
<evidence type="ECO:0000256" key="11">
    <source>
        <dbReference type="ARBA" id="ARBA00023242"/>
    </source>
</evidence>
<sequence>MAAVKSTEAHPSSNKDPTQGQKSALQGNSPDSEASRQRFRQFCYQEVTGPHEAFSKLWELCCQWLRPKTHSKEEILELLVLEQFLTILPEEIQTWVREQHPENGEEAVALVEDVQRAPGQQVPDSEKDLKVLVEEMASLGATRETLRSQWKQEVQPEEPTFRGSQSSHQRPGEQSEAWLAPQAPRNLPQNTGLHDQETGAVVWTAGSQGPATCDNRAVSLCQQEWMCPGPAQRALYRGATQRKDRHVSLATGVPWGYEETKTLLAILSSSQFYGKLQTCQQNSQIYRAMAEGLWEQGFLRTPEQCRTKFKSLPLSYRKVRRGRVPEPCIFYEEMDALSSSWASAPPMASDAVPGQEGSDIEARELNHQNGEPTEVEDGTVGGADRDEKDFRNPGQEVRKLDLPVLFPNRFGFEIKNEIKKENLKWDDSEEVEINKALQRKSSVVYWHSELQKGLESEPTSRRQCRNSPGESEEKTASQEKMSHQSFCARDKACTHILCGKNCFQSVHSPHKPALELEKVSRCPECGKTFSRSSYLVRHQRIHTGEKPHKCSECGKGFSERSNLTAHLRTHTGERPYQCGQCGKSFNQSSSLIVHQRTHTGEKPYQCIVCGKRFNNSSQFSAHRRVHTGESPYKCAECGKSFNNNSHFSAHRKTHTGEKPYRCSHCETGFTKSSALTRHQTVHMKAVLSSQEGRDVLSVCRKTVRLSSSGQHV</sequence>
<keyword evidence="4" id="KW-0479">Metal-binding</keyword>
<dbReference type="Pfam" id="PF13837">
    <property type="entry name" value="Myb_DNA-bind_4"/>
    <property type="match status" value="1"/>
</dbReference>
<accession>G1REU1</accession>
<dbReference type="GO" id="GO:0000981">
    <property type="term" value="F:DNA-binding transcription factor activity, RNA polymerase II-specific"/>
    <property type="evidence" value="ECO:0007669"/>
    <property type="project" value="TreeGrafter"/>
</dbReference>
<dbReference type="Proteomes" id="UP000001073">
    <property type="component" value="Chromosome 18"/>
</dbReference>
<keyword evidence="9" id="KW-0238">DNA-binding</keyword>
<dbReference type="GO" id="GO:0042802">
    <property type="term" value="F:identical protein binding"/>
    <property type="evidence" value="ECO:0007669"/>
    <property type="project" value="Ensembl"/>
</dbReference>
<dbReference type="PROSITE" id="PS50157">
    <property type="entry name" value="ZINC_FINGER_C2H2_2"/>
    <property type="match status" value="6"/>
</dbReference>
<evidence type="ECO:0000313" key="17">
    <source>
        <dbReference type="Ensembl" id="ENSNLEP00000011741.1"/>
    </source>
</evidence>
<feature type="domain" description="C2H2-type" evidence="15">
    <location>
        <begin position="632"/>
        <end position="659"/>
    </location>
</feature>
<dbReference type="OMA" id="GEVFWHS"/>
<dbReference type="RefSeq" id="XP_030655060.1">
    <property type="nucleotide sequence ID" value="XM_030799200.1"/>
</dbReference>
<name>G1REU1_NOMLE</name>
<gene>
    <name evidence="17" type="primary">ZSCAN32</name>
</gene>
<keyword evidence="18" id="KW-1185">Reference proteome</keyword>
<dbReference type="FunFam" id="3.30.160.60:FF:001119">
    <property type="entry name" value="zinc finger protein 408"/>
    <property type="match status" value="1"/>
</dbReference>
<reference evidence="17" key="2">
    <citation type="submission" date="2025-08" db="UniProtKB">
        <authorList>
            <consortium name="Ensembl"/>
        </authorList>
    </citation>
    <scope>IDENTIFICATION</scope>
</reference>
<feature type="region of interest" description="Disordered" evidence="14">
    <location>
        <begin position="364"/>
        <end position="392"/>
    </location>
</feature>
<evidence type="ECO:0000259" key="15">
    <source>
        <dbReference type="PROSITE" id="PS50157"/>
    </source>
</evidence>
<keyword evidence="10" id="KW-0804">Transcription</keyword>
<dbReference type="Ensembl" id="ENSNLET00000012318.3">
    <property type="protein sequence ID" value="ENSNLEP00000011741.1"/>
    <property type="gene ID" value="ENSNLEG00000009646.3"/>
</dbReference>
<dbReference type="InterPro" id="IPR038269">
    <property type="entry name" value="SCAN_sf"/>
</dbReference>
<dbReference type="FunFam" id="1.10.10.60:FF:000032">
    <property type="entry name" value="Zinc finger and SCAN domain-containing 20"/>
    <property type="match status" value="1"/>
</dbReference>
<comment type="subcellular location">
    <subcellularLocation>
        <location evidence="2 13">Nucleus</location>
    </subcellularLocation>
</comment>
<dbReference type="CDD" id="cd07936">
    <property type="entry name" value="SCAN"/>
    <property type="match status" value="1"/>
</dbReference>
<dbReference type="PANTHER" id="PTHR23226">
    <property type="entry name" value="ZINC FINGER AND SCAN DOMAIN-CONTAINING"/>
    <property type="match status" value="1"/>
</dbReference>
<evidence type="ECO:0000256" key="4">
    <source>
        <dbReference type="ARBA" id="ARBA00022723"/>
    </source>
</evidence>
<feature type="domain" description="C2H2-type" evidence="15">
    <location>
        <begin position="576"/>
        <end position="603"/>
    </location>
</feature>
<evidence type="ECO:0000256" key="6">
    <source>
        <dbReference type="ARBA" id="ARBA00022771"/>
    </source>
</evidence>
<keyword evidence="8" id="KW-0805">Transcription regulation</keyword>
<dbReference type="PROSITE" id="PS00028">
    <property type="entry name" value="ZINC_FINGER_C2H2_1"/>
    <property type="match status" value="6"/>
</dbReference>
<evidence type="ECO:0000256" key="12">
    <source>
        <dbReference type="PROSITE-ProRule" id="PRU00042"/>
    </source>
</evidence>
<dbReference type="SMART" id="SM00431">
    <property type="entry name" value="SCAN"/>
    <property type="match status" value="1"/>
</dbReference>
<feature type="region of interest" description="Disordered" evidence="14">
    <location>
        <begin position="1"/>
        <end position="33"/>
    </location>
</feature>
<protein>
    <submittedName>
        <fullName evidence="17">Zinc finger and SCAN domain containing 32</fullName>
    </submittedName>
</protein>
<keyword evidence="11 13" id="KW-0539">Nucleus</keyword>
<dbReference type="AlphaFoldDB" id="G1REU1"/>
<dbReference type="Pfam" id="PF00096">
    <property type="entry name" value="zf-C2H2"/>
    <property type="match status" value="6"/>
</dbReference>
<feature type="compositionally biased region" description="Polar residues" evidence="14">
    <location>
        <begin position="9"/>
        <end position="32"/>
    </location>
</feature>
<dbReference type="Gene3D" id="1.10.10.60">
    <property type="entry name" value="Homeodomain-like"/>
    <property type="match status" value="1"/>
</dbReference>
<dbReference type="FunFam" id="1.10.4020.10:FF:000001">
    <property type="entry name" value="zinc finger protein 263 isoform X1"/>
    <property type="match status" value="1"/>
</dbReference>
<dbReference type="InterPro" id="IPR036236">
    <property type="entry name" value="Znf_C2H2_sf"/>
</dbReference>
<comment type="similarity">
    <text evidence="3">Belongs to the krueppel C2H2-type zinc-finger protein family.</text>
</comment>
<evidence type="ECO:0000256" key="14">
    <source>
        <dbReference type="SAM" id="MobiDB-lite"/>
    </source>
</evidence>
<keyword evidence="6 12" id="KW-0863">Zinc-finger</keyword>
<evidence type="ECO:0000256" key="5">
    <source>
        <dbReference type="ARBA" id="ARBA00022737"/>
    </source>
</evidence>
<dbReference type="InterPro" id="IPR036051">
    <property type="entry name" value="KRAB_dom_sf"/>
</dbReference>
<feature type="domain" description="C2H2-type" evidence="15">
    <location>
        <begin position="660"/>
        <end position="682"/>
    </location>
</feature>
<evidence type="ECO:0000256" key="1">
    <source>
        <dbReference type="ARBA" id="ARBA00003767"/>
    </source>
</evidence>
<dbReference type="eggNOG" id="KOG1721">
    <property type="taxonomic scope" value="Eukaryota"/>
</dbReference>
<feature type="domain" description="C2H2-type" evidence="15">
    <location>
        <begin position="520"/>
        <end position="547"/>
    </location>
</feature>
<feature type="domain" description="C2H2-type" evidence="15">
    <location>
        <begin position="548"/>
        <end position="575"/>
    </location>
</feature>
<keyword evidence="7" id="KW-0862">Zinc</keyword>
<dbReference type="SUPFAM" id="SSF109640">
    <property type="entry name" value="KRAB domain (Kruppel-associated box)"/>
    <property type="match status" value="1"/>
</dbReference>
<dbReference type="InParanoid" id="G1REU1"/>
<dbReference type="PANTHER" id="PTHR23226:SF209">
    <property type="entry name" value="ZINC FINGER AND SCAN DOMAIN-CONTAINING PROTEIN 32"/>
    <property type="match status" value="1"/>
</dbReference>
<dbReference type="FunFam" id="3.30.160.60:FF:000496">
    <property type="entry name" value="Zinc finger with KRAB and SCAN domains 1"/>
    <property type="match status" value="1"/>
</dbReference>
<dbReference type="GO" id="GO:0005634">
    <property type="term" value="C:nucleus"/>
    <property type="evidence" value="ECO:0007669"/>
    <property type="project" value="UniProtKB-SubCell"/>
</dbReference>
<dbReference type="CTD" id="54925"/>
<dbReference type="OrthoDB" id="6077919at2759"/>
<reference evidence="17" key="3">
    <citation type="submission" date="2025-09" db="UniProtKB">
        <authorList>
            <consortium name="Ensembl"/>
        </authorList>
    </citation>
    <scope>IDENTIFICATION</scope>
</reference>
<dbReference type="FunFam" id="3.30.160.60:FF:000258">
    <property type="entry name" value="zinc finger and SCAN domain-containing protein 29 isoform X2"/>
    <property type="match status" value="2"/>
</dbReference>
<dbReference type="FunFam" id="3.30.160.60:FF:000355">
    <property type="entry name" value="zinc finger and SCAN domain-containing protein 20 isoform X1"/>
    <property type="match status" value="1"/>
</dbReference>
<evidence type="ECO:0000259" key="16">
    <source>
        <dbReference type="PROSITE" id="PS50804"/>
    </source>
</evidence>
<dbReference type="InterPro" id="IPR013087">
    <property type="entry name" value="Znf_C2H2_type"/>
</dbReference>
<organism evidence="17 18">
    <name type="scientific">Nomascus leucogenys</name>
    <name type="common">Northern white-cheeked gibbon</name>
    <name type="synonym">Hylobates leucogenys</name>
    <dbReference type="NCBI Taxonomy" id="61853"/>
    <lineage>
        <taxon>Eukaryota</taxon>
        <taxon>Metazoa</taxon>
        <taxon>Chordata</taxon>
        <taxon>Craniata</taxon>
        <taxon>Vertebrata</taxon>
        <taxon>Euteleostomi</taxon>
        <taxon>Mammalia</taxon>
        <taxon>Eutheria</taxon>
        <taxon>Euarchontoglires</taxon>
        <taxon>Primates</taxon>
        <taxon>Haplorrhini</taxon>
        <taxon>Catarrhini</taxon>
        <taxon>Hylobatidae</taxon>
        <taxon>Nomascus</taxon>
    </lineage>
</organism>
<dbReference type="Gene3D" id="3.30.160.60">
    <property type="entry name" value="Classic Zinc Finger"/>
    <property type="match status" value="6"/>
</dbReference>
<feature type="region of interest" description="Disordered" evidence="14">
    <location>
        <begin position="147"/>
        <end position="176"/>
    </location>
</feature>
<dbReference type="Pfam" id="PF02023">
    <property type="entry name" value="SCAN"/>
    <property type="match status" value="1"/>
</dbReference>
<evidence type="ECO:0000256" key="9">
    <source>
        <dbReference type="ARBA" id="ARBA00023125"/>
    </source>
</evidence>
<keyword evidence="5" id="KW-0677">Repeat</keyword>
<feature type="domain" description="C2H2-type" evidence="15">
    <location>
        <begin position="604"/>
        <end position="631"/>
    </location>
</feature>
<dbReference type="GO" id="GO:0000978">
    <property type="term" value="F:RNA polymerase II cis-regulatory region sequence-specific DNA binding"/>
    <property type="evidence" value="ECO:0007669"/>
    <property type="project" value="TreeGrafter"/>
</dbReference>
<dbReference type="InterPro" id="IPR003309">
    <property type="entry name" value="SCAN_dom"/>
</dbReference>
<proteinExistence type="inferred from homology"/>
<feature type="compositionally biased region" description="Basic and acidic residues" evidence="14">
    <location>
        <begin position="383"/>
        <end position="392"/>
    </location>
</feature>
<dbReference type="EMBL" id="ADFV01048431">
    <property type="status" value="NOT_ANNOTATED_CDS"/>
    <property type="molecule type" value="Genomic_DNA"/>
</dbReference>
<feature type="compositionally biased region" description="Basic and acidic residues" evidence="14">
    <location>
        <begin position="451"/>
        <end position="460"/>
    </location>
</feature>
<dbReference type="Gene3D" id="1.10.4020.10">
    <property type="entry name" value="DNA breaking-rejoining enzymes"/>
    <property type="match status" value="1"/>
</dbReference>
<dbReference type="GeneTree" id="ENSGT00940000159113"/>
<dbReference type="GO" id="GO:0008270">
    <property type="term" value="F:zinc ion binding"/>
    <property type="evidence" value="ECO:0007669"/>
    <property type="project" value="UniProtKB-KW"/>
</dbReference>
<feature type="region of interest" description="Disordered" evidence="14">
    <location>
        <begin position="451"/>
        <end position="479"/>
    </location>
</feature>
<evidence type="ECO:0000256" key="13">
    <source>
        <dbReference type="PROSITE-ProRule" id="PRU00187"/>
    </source>
</evidence>
<dbReference type="Pfam" id="PF01352">
    <property type="entry name" value="KRAB"/>
    <property type="match status" value="1"/>
</dbReference>
<feature type="domain" description="SCAN box" evidence="16">
    <location>
        <begin position="36"/>
        <end position="116"/>
    </location>
</feature>
<dbReference type="SMART" id="SM00355">
    <property type="entry name" value="ZnF_C2H2"/>
    <property type="match status" value="6"/>
</dbReference>
<evidence type="ECO:0000256" key="10">
    <source>
        <dbReference type="ARBA" id="ARBA00023163"/>
    </source>
</evidence>
<dbReference type="SUPFAM" id="SSF47353">
    <property type="entry name" value="Retrovirus capsid dimerization domain-like"/>
    <property type="match status" value="1"/>
</dbReference>
<dbReference type="EMBL" id="ADFV01048432">
    <property type="status" value="NOT_ANNOTATED_CDS"/>
    <property type="molecule type" value="Genomic_DNA"/>
</dbReference>
<evidence type="ECO:0000256" key="3">
    <source>
        <dbReference type="ARBA" id="ARBA00006991"/>
    </source>
</evidence>
<evidence type="ECO:0000256" key="8">
    <source>
        <dbReference type="ARBA" id="ARBA00023015"/>
    </source>
</evidence>
<dbReference type="STRING" id="61853.ENSNLEP00000011741"/>
<comment type="function">
    <text evidence="1">May be involved in transcriptional regulation.</text>
</comment>
<dbReference type="FunCoup" id="G1REU1">
    <property type="interactions" value="45"/>
</dbReference>
<dbReference type="PROSITE" id="PS50804">
    <property type="entry name" value="SCAN_BOX"/>
    <property type="match status" value="1"/>
</dbReference>
<evidence type="ECO:0000313" key="18">
    <source>
        <dbReference type="Proteomes" id="UP000001073"/>
    </source>
</evidence>
<dbReference type="InterPro" id="IPR001909">
    <property type="entry name" value="KRAB"/>
</dbReference>